<dbReference type="CDD" id="cd05254">
    <property type="entry name" value="dTDP_HR_like_SDR_e"/>
    <property type="match status" value="1"/>
</dbReference>
<dbReference type="EMBL" id="PFOD01000063">
    <property type="protein sequence ID" value="PIZ65047.1"/>
    <property type="molecule type" value="Genomic_DNA"/>
</dbReference>
<keyword evidence="2" id="KW-0521">NADP</keyword>
<evidence type="ECO:0000313" key="4">
    <source>
        <dbReference type="EMBL" id="PIZ65047.1"/>
    </source>
</evidence>
<gene>
    <name evidence="4" type="ORF">COY14_03175</name>
</gene>
<dbReference type="PANTHER" id="PTHR10491">
    <property type="entry name" value="DTDP-4-DEHYDRORHAMNOSE REDUCTASE"/>
    <property type="match status" value="1"/>
</dbReference>
<dbReference type="Gene3D" id="3.40.50.720">
    <property type="entry name" value="NAD(P)-binding Rossmann-like Domain"/>
    <property type="match status" value="1"/>
</dbReference>
<sequence length="272" mass="30712">MNVAITGSNGLIGSRVVKLLKNDFNFIPLPHSDLDITNQKQVVKKLNEIDFDILLHLAAYTDVDGAENNKSQAYDLNVNATKYLFDETQKLGKKMIYLSTDFVFDGKLPPYDELSTPNPIGYYGQTKFRGEEIVKDKAMIVRISSPYGISENGKADFVKRLKKLLEQNKQLTMITNAAMTPTNIDDIAYGLKYLMNNFKSEIYHLVGGKTYTPFEIAGMIAKAHGLLESLIIPTKFEEYGKNKSPRPQYSLIMTSKNTFQPMKKFEEGVNLI</sequence>
<evidence type="ECO:0000256" key="2">
    <source>
        <dbReference type="RuleBase" id="RU364082"/>
    </source>
</evidence>
<comment type="pathway">
    <text evidence="2">Carbohydrate biosynthesis; dTDP-L-rhamnose biosynthesis.</text>
</comment>
<reference evidence="5" key="1">
    <citation type="submission" date="2017-09" db="EMBL/GenBank/DDBJ databases">
        <title>Depth-based differentiation of microbial function through sediment-hosted aquifers and enrichment of novel symbionts in the deep terrestrial subsurface.</title>
        <authorList>
            <person name="Probst A.J."/>
            <person name="Ladd B."/>
            <person name="Jarett J.K."/>
            <person name="Geller-Mcgrath D.E."/>
            <person name="Sieber C.M.K."/>
            <person name="Emerson J.B."/>
            <person name="Anantharaman K."/>
            <person name="Thomas B.C."/>
            <person name="Malmstrom R."/>
            <person name="Stieglmeier M."/>
            <person name="Klingl A."/>
            <person name="Woyke T."/>
            <person name="Ryan C.M."/>
            <person name="Banfield J.F."/>
        </authorList>
    </citation>
    <scope>NUCLEOTIDE SEQUENCE [LARGE SCALE GENOMIC DNA]</scope>
</reference>
<accession>A0A2M7U3H5</accession>
<name>A0A2M7U3H5_9BACT</name>
<evidence type="ECO:0000259" key="3">
    <source>
        <dbReference type="Pfam" id="PF04321"/>
    </source>
</evidence>
<dbReference type="Proteomes" id="UP000230027">
    <property type="component" value="Unassembled WGS sequence"/>
</dbReference>
<dbReference type="AlphaFoldDB" id="A0A2M7U3H5"/>
<dbReference type="Pfam" id="PF04321">
    <property type="entry name" value="RmlD_sub_bind"/>
    <property type="match status" value="1"/>
</dbReference>
<dbReference type="Gene3D" id="3.90.25.10">
    <property type="entry name" value="UDP-galactose 4-epimerase, domain 1"/>
    <property type="match status" value="1"/>
</dbReference>
<dbReference type="SUPFAM" id="SSF51735">
    <property type="entry name" value="NAD(P)-binding Rossmann-fold domains"/>
    <property type="match status" value="1"/>
</dbReference>
<dbReference type="EC" id="1.1.1.133" evidence="2"/>
<protein>
    <recommendedName>
        <fullName evidence="2">dTDP-4-dehydrorhamnose reductase</fullName>
        <ecNumber evidence="2">1.1.1.133</ecNumber>
    </recommendedName>
</protein>
<evidence type="ECO:0000256" key="1">
    <source>
        <dbReference type="ARBA" id="ARBA00010944"/>
    </source>
</evidence>
<proteinExistence type="inferred from homology"/>
<evidence type="ECO:0000313" key="5">
    <source>
        <dbReference type="Proteomes" id="UP000230027"/>
    </source>
</evidence>
<dbReference type="GO" id="GO:0008831">
    <property type="term" value="F:dTDP-4-dehydrorhamnose reductase activity"/>
    <property type="evidence" value="ECO:0007669"/>
    <property type="project" value="UniProtKB-EC"/>
</dbReference>
<dbReference type="InterPro" id="IPR036291">
    <property type="entry name" value="NAD(P)-bd_dom_sf"/>
</dbReference>
<keyword evidence="2" id="KW-0560">Oxidoreductase</keyword>
<dbReference type="GO" id="GO:0019305">
    <property type="term" value="P:dTDP-rhamnose biosynthetic process"/>
    <property type="evidence" value="ECO:0007669"/>
    <property type="project" value="UniProtKB-UniPathway"/>
</dbReference>
<comment type="function">
    <text evidence="2">Catalyzes the reduction of dTDP-6-deoxy-L-lyxo-4-hexulose to yield dTDP-L-rhamnose.</text>
</comment>
<dbReference type="InterPro" id="IPR029903">
    <property type="entry name" value="RmlD-like-bd"/>
</dbReference>
<comment type="caution">
    <text evidence="4">The sequence shown here is derived from an EMBL/GenBank/DDBJ whole genome shotgun (WGS) entry which is preliminary data.</text>
</comment>
<feature type="domain" description="RmlD-like substrate binding" evidence="3">
    <location>
        <begin position="1"/>
        <end position="267"/>
    </location>
</feature>
<dbReference type="InterPro" id="IPR005913">
    <property type="entry name" value="dTDP_dehydrorham_reduct"/>
</dbReference>
<dbReference type="PANTHER" id="PTHR10491:SF4">
    <property type="entry name" value="METHIONINE ADENOSYLTRANSFERASE 2 SUBUNIT BETA"/>
    <property type="match status" value="1"/>
</dbReference>
<organism evidence="4 5">
    <name type="scientific">Candidatus Roizmanbacteria bacterium CG_4_10_14_0_2_um_filter_36_9</name>
    <dbReference type="NCBI Taxonomy" id="1974823"/>
    <lineage>
        <taxon>Bacteria</taxon>
        <taxon>Candidatus Roizmaniibacteriota</taxon>
    </lineage>
</organism>
<comment type="similarity">
    <text evidence="1 2">Belongs to the dTDP-4-dehydrorhamnose reductase family.</text>
</comment>
<dbReference type="UniPathway" id="UPA00124"/>